<evidence type="ECO:0000256" key="2">
    <source>
        <dbReference type="SAM" id="MobiDB-lite"/>
    </source>
</evidence>
<evidence type="ECO:0000259" key="3">
    <source>
        <dbReference type="Pfam" id="PF21473"/>
    </source>
</evidence>
<protein>
    <submittedName>
        <fullName evidence="5">SOSS complex subunit B1</fullName>
    </submittedName>
</protein>
<name>A0A915AH87_PARUN</name>
<dbReference type="SUPFAM" id="SSF50249">
    <property type="entry name" value="Nucleic acid-binding proteins"/>
    <property type="match status" value="1"/>
</dbReference>
<keyword evidence="1" id="KW-0238">DNA-binding</keyword>
<dbReference type="PANTHER" id="PTHR13356">
    <property type="entry name" value="OB FOLD NUCLEIC ACID BINDING PROTEIN-RELATED"/>
    <property type="match status" value="1"/>
</dbReference>
<evidence type="ECO:0000256" key="1">
    <source>
        <dbReference type="ARBA" id="ARBA00023125"/>
    </source>
</evidence>
<dbReference type="AlphaFoldDB" id="A0A915AH87"/>
<feature type="domain" description="Single-stranded DNA binding protein Ssb-like OB fold" evidence="3">
    <location>
        <begin position="73"/>
        <end position="135"/>
    </location>
</feature>
<keyword evidence="4" id="KW-1185">Reference proteome</keyword>
<evidence type="ECO:0000313" key="5">
    <source>
        <dbReference type="WBParaSite" id="PgR007_g023_t02"/>
    </source>
</evidence>
<dbReference type="CDD" id="cd04491">
    <property type="entry name" value="SoSSB_OBF"/>
    <property type="match status" value="1"/>
</dbReference>
<dbReference type="PANTHER" id="PTHR13356:SF0">
    <property type="entry name" value="SOSS COMPLEX SUBUNIT B HOMOLOG"/>
    <property type="match status" value="1"/>
</dbReference>
<dbReference type="Proteomes" id="UP000887569">
    <property type="component" value="Unplaced"/>
</dbReference>
<evidence type="ECO:0000313" key="4">
    <source>
        <dbReference type="Proteomes" id="UP000887569"/>
    </source>
</evidence>
<dbReference type="InterPro" id="IPR051231">
    <property type="entry name" value="SOSS-B"/>
</dbReference>
<dbReference type="GO" id="GO:0010212">
    <property type="term" value="P:response to ionizing radiation"/>
    <property type="evidence" value="ECO:0007669"/>
    <property type="project" value="TreeGrafter"/>
</dbReference>
<sequence>MLFMTHCHLCIAGKGHLRIVFVVSSCLRFNMSCDCLAKMANDSANRAPTIGQLVPGMKNLNVTFIVIDVGPSRRTQQGHDIRTVRVADPTGSILMCVWDTVAEVIKSGEIWRLRNGYTSIFKGALGLSCGKAGDLMKVGEFFMLFSELPNMSEYSVELATKYPMPRKGSPSDENGSNFNGGGNGTGGGNSDHSTQSHFGGKPMDPGQPQGTSALSNHGPRALRRPLLFSRSEDENQRRIDGVVNKFPRIGI</sequence>
<dbReference type="Gene3D" id="2.40.50.140">
    <property type="entry name" value="Nucleic acid-binding proteins"/>
    <property type="match status" value="1"/>
</dbReference>
<reference evidence="5" key="1">
    <citation type="submission" date="2022-11" db="UniProtKB">
        <authorList>
            <consortium name="WormBaseParasite"/>
        </authorList>
    </citation>
    <scope>IDENTIFICATION</scope>
</reference>
<organism evidence="4 5">
    <name type="scientific">Parascaris univalens</name>
    <name type="common">Nematode worm</name>
    <dbReference type="NCBI Taxonomy" id="6257"/>
    <lineage>
        <taxon>Eukaryota</taxon>
        <taxon>Metazoa</taxon>
        <taxon>Ecdysozoa</taxon>
        <taxon>Nematoda</taxon>
        <taxon>Chromadorea</taxon>
        <taxon>Rhabditida</taxon>
        <taxon>Spirurina</taxon>
        <taxon>Ascaridomorpha</taxon>
        <taxon>Ascaridoidea</taxon>
        <taxon>Ascarididae</taxon>
        <taxon>Parascaris</taxon>
    </lineage>
</organism>
<dbReference type="FunFam" id="2.40.50.140:FF:000072">
    <property type="entry name" value="SOSS complex subunit B2"/>
    <property type="match status" value="1"/>
</dbReference>
<accession>A0A915AH87</accession>
<feature type="region of interest" description="Disordered" evidence="2">
    <location>
        <begin position="165"/>
        <end position="220"/>
    </location>
</feature>
<dbReference type="Pfam" id="PF21473">
    <property type="entry name" value="OB_Ssb-like"/>
    <property type="match status" value="1"/>
</dbReference>
<dbReference type="WBParaSite" id="PgR007_g023_t02">
    <property type="protein sequence ID" value="PgR007_g023_t02"/>
    <property type="gene ID" value="PgR007_g023"/>
</dbReference>
<dbReference type="InterPro" id="IPR012340">
    <property type="entry name" value="NA-bd_OB-fold"/>
</dbReference>
<proteinExistence type="predicted"/>
<dbReference type="GO" id="GO:0070876">
    <property type="term" value="C:SOSS complex"/>
    <property type="evidence" value="ECO:0007669"/>
    <property type="project" value="TreeGrafter"/>
</dbReference>
<dbReference type="GO" id="GO:0044818">
    <property type="term" value="P:mitotic G2/M transition checkpoint"/>
    <property type="evidence" value="ECO:0007669"/>
    <property type="project" value="TreeGrafter"/>
</dbReference>
<feature type="compositionally biased region" description="Gly residues" evidence="2">
    <location>
        <begin position="178"/>
        <end position="189"/>
    </location>
</feature>
<dbReference type="InterPro" id="IPR048970">
    <property type="entry name" value="OB_Ssb-like"/>
</dbReference>
<dbReference type="GO" id="GO:0000724">
    <property type="term" value="P:double-strand break repair via homologous recombination"/>
    <property type="evidence" value="ECO:0007669"/>
    <property type="project" value="TreeGrafter"/>
</dbReference>
<dbReference type="GO" id="GO:0005694">
    <property type="term" value="C:chromosome"/>
    <property type="evidence" value="ECO:0007669"/>
    <property type="project" value="UniProtKB-ARBA"/>
</dbReference>
<dbReference type="GO" id="GO:0003677">
    <property type="term" value="F:DNA binding"/>
    <property type="evidence" value="ECO:0007669"/>
    <property type="project" value="UniProtKB-KW"/>
</dbReference>